<evidence type="ECO:0000256" key="1">
    <source>
        <dbReference type="SAM" id="MobiDB-lite"/>
    </source>
</evidence>
<dbReference type="Proteomes" id="UP000076738">
    <property type="component" value="Unassembled WGS sequence"/>
</dbReference>
<proteinExistence type="predicted"/>
<sequence>MVVYQCTKCETRFRSNPGSCHCGNNRFNTVDPNGSRDPSGTYMSCPHCGIRTEVKHHSFCEHCGKTFPRRAAYPAVLNEFGGSPSPNIRSKTPTGQPEAAVPHVPARPYVRPARPGTPGTRFKTPPPQPKVNVPYVPARPYVRSQPPPAPPQPPPVRPRTPRVHFKPPPPAPRVFVPTAPRSPYWNTYFVAPALPMPPPPPPPPRVHIPPTPAVVFDYGSPASYPAPLTWRELKRRTKEGLSLLCMDCGNPWVKTRCPYCRVKSPKARPVLFCTRARVPRATAYMPTAPAPTNRRSRSPHPRRARLQKVAPAPWPTDIDWEKEVVPYRRKREPFDDILDNRIPPTTRFHPAGEQALVHVNGAPTFKLVQFCKAIQFWINHQVPGPLDFIDPRRLFVLENELENNGVFWTYREPFHRVVFEELGIEYLDYWDADTQSYTCGLTLRGLIRYITLWILCEPRDATTYLRSLADHLDFPRPPPNMGTIWRIDASQAIGSSHPTAEKWRIRLHEKILSLDDDPLETPQDPERMLWEPDE</sequence>
<feature type="compositionally biased region" description="Polar residues" evidence="1">
    <location>
        <begin position="84"/>
        <end position="95"/>
    </location>
</feature>
<name>A0A167NK56_CALVF</name>
<dbReference type="OrthoDB" id="10373473at2759"/>
<feature type="region of interest" description="Disordered" evidence="1">
    <location>
        <begin position="82"/>
        <end position="172"/>
    </location>
</feature>
<feature type="compositionally biased region" description="Pro residues" evidence="1">
    <location>
        <begin position="145"/>
        <end position="158"/>
    </location>
</feature>
<dbReference type="STRING" id="1330018.A0A167NK56"/>
<reference evidence="2 3" key="1">
    <citation type="journal article" date="2016" name="Mol. Biol. Evol.">
        <title>Comparative Genomics of Early-Diverging Mushroom-Forming Fungi Provides Insights into the Origins of Lignocellulose Decay Capabilities.</title>
        <authorList>
            <person name="Nagy L.G."/>
            <person name="Riley R."/>
            <person name="Tritt A."/>
            <person name="Adam C."/>
            <person name="Daum C."/>
            <person name="Floudas D."/>
            <person name="Sun H."/>
            <person name="Yadav J.S."/>
            <person name="Pangilinan J."/>
            <person name="Larsson K.H."/>
            <person name="Matsuura K."/>
            <person name="Barry K."/>
            <person name="Labutti K."/>
            <person name="Kuo R."/>
            <person name="Ohm R.A."/>
            <person name="Bhattacharya S.S."/>
            <person name="Shirouzu T."/>
            <person name="Yoshinaga Y."/>
            <person name="Martin F.M."/>
            <person name="Grigoriev I.V."/>
            <person name="Hibbett D.S."/>
        </authorList>
    </citation>
    <scope>NUCLEOTIDE SEQUENCE [LARGE SCALE GENOMIC DNA]</scope>
    <source>
        <strain evidence="2 3">TUFC12733</strain>
    </source>
</reference>
<dbReference type="AlphaFoldDB" id="A0A167NK56"/>
<evidence type="ECO:0000313" key="3">
    <source>
        <dbReference type="Proteomes" id="UP000076738"/>
    </source>
</evidence>
<feature type="compositionally biased region" description="Low complexity" evidence="1">
    <location>
        <begin position="99"/>
        <end position="114"/>
    </location>
</feature>
<protein>
    <submittedName>
        <fullName evidence="2">Uncharacterized protein</fullName>
    </submittedName>
</protein>
<dbReference type="EMBL" id="KV417278">
    <property type="protein sequence ID" value="KZO97801.1"/>
    <property type="molecule type" value="Genomic_DNA"/>
</dbReference>
<accession>A0A167NK56</accession>
<organism evidence="2 3">
    <name type="scientific">Calocera viscosa (strain TUFC12733)</name>
    <dbReference type="NCBI Taxonomy" id="1330018"/>
    <lineage>
        <taxon>Eukaryota</taxon>
        <taxon>Fungi</taxon>
        <taxon>Dikarya</taxon>
        <taxon>Basidiomycota</taxon>
        <taxon>Agaricomycotina</taxon>
        <taxon>Dacrymycetes</taxon>
        <taxon>Dacrymycetales</taxon>
        <taxon>Dacrymycetaceae</taxon>
        <taxon>Calocera</taxon>
    </lineage>
</organism>
<keyword evidence="3" id="KW-1185">Reference proteome</keyword>
<feature type="compositionally biased region" description="Basic residues" evidence="1">
    <location>
        <begin position="294"/>
        <end position="306"/>
    </location>
</feature>
<evidence type="ECO:0000313" key="2">
    <source>
        <dbReference type="EMBL" id="KZO97801.1"/>
    </source>
</evidence>
<gene>
    <name evidence="2" type="ORF">CALVIDRAFT_554302</name>
</gene>
<feature type="region of interest" description="Disordered" evidence="1">
    <location>
        <begin position="285"/>
        <end position="308"/>
    </location>
</feature>